<dbReference type="Pfam" id="PF22614">
    <property type="entry name" value="Slo-like_RCK"/>
    <property type="match status" value="2"/>
</dbReference>
<dbReference type="VEuPathDB" id="VectorBase:LDEU000316"/>
<keyword evidence="8" id="KW-0106">Calcium</keyword>
<reference evidence="19 20" key="1">
    <citation type="journal article" date="2018" name="Gigascience">
        <title>Genomes of trombidid mites reveal novel predicted allergens and laterally-transferred genes associated with secondary metabolism.</title>
        <authorList>
            <person name="Dong X."/>
            <person name="Chaisiri K."/>
            <person name="Xia D."/>
            <person name="Armstrong S.D."/>
            <person name="Fang Y."/>
            <person name="Donnelly M.J."/>
            <person name="Kadowaki T."/>
            <person name="McGarry J.W."/>
            <person name="Darby A.C."/>
            <person name="Makepeace B.L."/>
        </authorList>
    </citation>
    <scope>NUCLEOTIDE SEQUENCE [LARGE SCALE GENOMIC DNA]</scope>
    <source>
        <strain evidence="19">UoL-UT</strain>
    </source>
</reference>
<evidence type="ECO:0000256" key="1">
    <source>
        <dbReference type="ARBA" id="ARBA00004651"/>
    </source>
</evidence>
<evidence type="ECO:0000313" key="19">
    <source>
        <dbReference type="EMBL" id="RWS31725.1"/>
    </source>
</evidence>
<feature type="transmembrane region" description="Helical" evidence="17">
    <location>
        <begin position="47"/>
        <end position="65"/>
    </location>
</feature>
<dbReference type="Pfam" id="PF03493">
    <property type="entry name" value="BK_channel_a"/>
    <property type="match status" value="1"/>
</dbReference>
<name>A0A443SW25_9ACAR</name>
<dbReference type="AlphaFoldDB" id="A0A443SW25"/>
<keyword evidence="6" id="KW-0479">Metal-binding</keyword>
<dbReference type="FunFam" id="3.40.50.720:FF:000005">
    <property type="entry name" value="calcium-activated potassium channel subunit alpha-1 isoform X6"/>
    <property type="match status" value="1"/>
</dbReference>
<keyword evidence="7" id="KW-0631">Potassium channel</keyword>
<dbReference type="InterPro" id="IPR027359">
    <property type="entry name" value="Volt_channel_dom_sf"/>
</dbReference>
<accession>A0A443SW25</accession>
<evidence type="ECO:0000256" key="11">
    <source>
        <dbReference type="ARBA" id="ARBA00022958"/>
    </source>
</evidence>
<dbReference type="PRINTS" id="PR01449">
    <property type="entry name" value="BKCHANNELA"/>
</dbReference>
<evidence type="ECO:0000256" key="9">
    <source>
        <dbReference type="ARBA" id="ARBA00022842"/>
    </source>
</evidence>
<dbReference type="GO" id="GO:0060072">
    <property type="term" value="F:large conductance calcium-activated potassium channel activity"/>
    <property type="evidence" value="ECO:0007669"/>
    <property type="project" value="TreeGrafter"/>
</dbReference>
<dbReference type="PANTHER" id="PTHR10027">
    <property type="entry name" value="CALCIUM-ACTIVATED POTASSIUM CHANNEL ALPHA CHAIN"/>
    <property type="match status" value="1"/>
</dbReference>
<evidence type="ECO:0000256" key="16">
    <source>
        <dbReference type="ARBA" id="ARBA00029579"/>
    </source>
</evidence>
<keyword evidence="14 17" id="KW-0472">Membrane</keyword>
<evidence type="ECO:0000256" key="14">
    <source>
        <dbReference type="ARBA" id="ARBA00023136"/>
    </source>
</evidence>
<evidence type="ECO:0000256" key="17">
    <source>
        <dbReference type="SAM" id="Phobius"/>
    </source>
</evidence>
<feature type="transmembrane region" description="Helical" evidence="17">
    <location>
        <begin position="85"/>
        <end position="104"/>
    </location>
</feature>
<evidence type="ECO:0000256" key="2">
    <source>
        <dbReference type="ARBA" id="ARBA00022448"/>
    </source>
</evidence>
<proteinExistence type="predicted"/>
<evidence type="ECO:0000256" key="5">
    <source>
        <dbReference type="ARBA" id="ARBA00022692"/>
    </source>
</evidence>
<dbReference type="InterPro" id="IPR047871">
    <property type="entry name" value="K_chnl_Slo-like"/>
</dbReference>
<dbReference type="PANTHER" id="PTHR10027:SF33">
    <property type="entry name" value="CALCIUM-ACTIVATED POTASSIUM CHANNEL SUBUNIT ALPHA-1-RELATED"/>
    <property type="match status" value="1"/>
</dbReference>
<comment type="caution">
    <text evidence="19">The sequence shown here is derived from an EMBL/GenBank/DDBJ whole genome shotgun (WGS) entry which is preliminary data.</text>
</comment>
<dbReference type="GO" id="GO:0045211">
    <property type="term" value="C:postsynaptic membrane"/>
    <property type="evidence" value="ECO:0007669"/>
    <property type="project" value="TreeGrafter"/>
</dbReference>
<organism evidence="19 20">
    <name type="scientific">Leptotrombidium deliense</name>
    <dbReference type="NCBI Taxonomy" id="299467"/>
    <lineage>
        <taxon>Eukaryota</taxon>
        <taxon>Metazoa</taxon>
        <taxon>Ecdysozoa</taxon>
        <taxon>Arthropoda</taxon>
        <taxon>Chelicerata</taxon>
        <taxon>Arachnida</taxon>
        <taxon>Acari</taxon>
        <taxon>Acariformes</taxon>
        <taxon>Trombidiformes</taxon>
        <taxon>Prostigmata</taxon>
        <taxon>Anystina</taxon>
        <taxon>Parasitengona</taxon>
        <taxon>Trombiculoidea</taxon>
        <taxon>Trombiculidae</taxon>
        <taxon>Leptotrombidium</taxon>
    </lineage>
</organism>
<keyword evidence="9" id="KW-0460">Magnesium</keyword>
<dbReference type="FunFam" id="1.10.287.70:FF:000015">
    <property type="entry name" value="Calcium-activated potassium channel subunit alpha-1 isoform X7"/>
    <property type="match status" value="1"/>
</dbReference>
<keyword evidence="3" id="KW-1003">Cell membrane</keyword>
<keyword evidence="15 19" id="KW-0407">Ion channel</keyword>
<evidence type="ECO:0000256" key="12">
    <source>
        <dbReference type="ARBA" id="ARBA00022989"/>
    </source>
</evidence>
<feature type="transmembrane region" description="Helical" evidence="17">
    <location>
        <begin position="210"/>
        <end position="228"/>
    </location>
</feature>
<evidence type="ECO:0000256" key="6">
    <source>
        <dbReference type="ARBA" id="ARBA00022723"/>
    </source>
</evidence>
<keyword evidence="12 17" id="KW-1133">Transmembrane helix</keyword>
<gene>
    <name evidence="19" type="ORF">B4U80_00112</name>
</gene>
<evidence type="ECO:0000256" key="4">
    <source>
        <dbReference type="ARBA" id="ARBA00022538"/>
    </source>
</evidence>
<dbReference type="InterPro" id="IPR003929">
    <property type="entry name" value="K_chnl_BK_asu"/>
</dbReference>
<keyword evidence="2" id="KW-0813">Transport</keyword>
<feature type="domain" description="RCK N-terminal" evidence="18">
    <location>
        <begin position="275"/>
        <end position="418"/>
    </location>
</feature>
<evidence type="ECO:0000256" key="10">
    <source>
        <dbReference type="ARBA" id="ARBA00022882"/>
    </source>
</evidence>
<dbReference type="EMBL" id="NCKV01000079">
    <property type="protein sequence ID" value="RWS31725.1"/>
    <property type="molecule type" value="Genomic_DNA"/>
</dbReference>
<feature type="transmembrane region" description="Helical" evidence="17">
    <location>
        <begin position="235"/>
        <end position="256"/>
    </location>
</feature>
<evidence type="ECO:0000259" key="18">
    <source>
        <dbReference type="PROSITE" id="PS51201"/>
    </source>
</evidence>
<dbReference type="Proteomes" id="UP000288716">
    <property type="component" value="Unassembled WGS sequence"/>
</dbReference>
<evidence type="ECO:0000256" key="15">
    <source>
        <dbReference type="ARBA" id="ARBA00023303"/>
    </source>
</evidence>
<keyword evidence="4" id="KW-0633">Potassium transport</keyword>
<dbReference type="InterPro" id="IPR048735">
    <property type="entry name" value="Slowpoke-like_C"/>
</dbReference>
<feature type="transmembrane region" description="Helical" evidence="17">
    <location>
        <begin position="172"/>
        <end position="190"/>
    </location>
</feature>
<evidence type="ECO:0000256" key="13">
    <source>
        <dbReference type="ARBA" id="ARBA00023065"/>
    </source>
</evidence>
<dbReference type="Gene3D" id="1.20.120.350">
    <property type="entry name" value="Voltage-gated potassium channels. Chain C"/>
    <property type="match status" value="1"/>
</dbReference>
<dbReference type="GO" id="GO:0034702">
    <property type="term" value="C:monoatomic ion channel complex"/>
    <property type="evidence" value="ECO:0007669"/>
    <property type="project" value="UniProtKB-KW"/>
</dbReference>
<evidence type="ECO:0000256" key="3">
    <source>
        <dbReference type="ARBA" id="ARBA00022475"/>
    </source>
</evidence>
<dbReference type="SUPFAM" id="SSF81324">
    <property type="entry name" value="Voltage-gated potassium channels"/>
    <property type="match status" value="1"/>
</dbReference>
<sequence length="1028" mass="115688">MDENQHIMPQKLLSPAYLKHQTRKTWITEAKDYTSEVISSQTITGRIIVVVVFVFSMISLLVYLLDTTTGEIETCTPFEDNVTQQVDVIANIVFLIFFFVRFVAAADKMKFFIELYSLIDFFTIPPAMLSVYLNRTWLGFRYLRAVRIMSMPDILQYLNILRTSTSFRLTQLTTTIIAVWLSAGGIIHLLENSGDPLEFENVHSITYFESLYFLVVTMSTVGYGDIFCETTLGRVFIVLFILVALVVFTSSIPEIVELVGSSPKFSGSFTRLPGKSHIVVCGHINFQSVNNFIKDFLHEDRENIDVSIVFLNRSPPDWDLEAFIKLHYLAVEFFQGSILLSADLERVKAYTATACLVIAGKHSSDPDSEDSANIMRVIAIKNYNENLRVIIQLLHYHNKAFLLNIPAWNWKHGDDVICYSELKLGLLNRVSQFITLLSQNQGLIAQSCLAPGFSTIMANLFAMRSYKTNKLVNNWKNDYLYGTGMEIFTEYLSPSFAGLSFAESAILCFTKLKILLIAIFVGVNSDEERKLKINPKSHIKISEHTQGFFIANSAEEVKKAFWYCKRCHDDISDPQLIKACKCRRRKEDSIISNYTLNADNVLVANNTNVLKPELEKTEVEAATARKPHLAKAVDVEKAIKFDTTGMFHWCPSRPIEECIFDRQQASQTVLNAHVVVCLFAEPSSPLIGLRNLVMPLRASNFHYHELKHIVIVSNVDYLRREWKTLQNMPKICVLNGSPLSRADLRAVNINLCDMCVILSAKIPSSDDPTLADKETILASLNIKAMTFDESIAGVLAANNEVATGSAPLVIQRRGSVYGSNIPLITELNNDTNVQFLDQTDDDDPDAELYLSQPFACGTAFAVSVLDSLMSTTYFNSNALTLIRSLITGGATPELELLLAEGAGLRGGYSTPETLANRDRCKVGQISLYDSPYDQYESTKYGDLLIKCLRVHNMLCIGVYRFRHNYGSKEATSKRFVITNPPYSFTLFHSDMIFVLDQYESHDSHGYQSLLNLTSHNSSPTSNKAIIKK</sequence>
<dbReference type="STRING" id="299467.A0A443SW25"/>
<dbReference type="Pfam" id="PF00520">
    <property type="entry name" value="Ion_trans"/>
    <property type="match status" value="1"/>
</dbReference>
<evidence type="ECO:0000313" key="20">
    <source>
        <dbReference type="Proteomes" id="UP000288716"/>
    </source>
</evidence>
<protein>
    <recommendedName>
        <fullName evidence="16">BK channel</fullName>
    </recommendedName>
</protein>
<dbReference type="Gene3D" id="3.40.50.720">
    <property type="entry name" value="NAD(P)-binding Rossmann-like Domain"/>
    <property type="match status" value="2"/>
</dbReference>
<dbReference type="OrthoDB" id="10035564at2759"/>
<keyword evidence="13" id="KW-0406">Ion transport</keyword>
<dbReference type="InterPro" id="IPR003148">
    <property type="entry name" value="RCK_N"/>
</dbReference>
<comment type="subcellular location">
    <subcellularLocation>
        <location evidence="1">Cell membrane</location>
        <topology evidence="1">Multi-pass membrane protein</topology>
    </subcellularLocation>
</comment>
<dbReference type="GO" id="GO:0046872">
    <property type="term" value="F:metal ion binding"/>
    <property type="evidence" value="ECO:0007669"/>
    <property type="project" value="UniProtKB-KW"/>
</dbReference>
<evidence type="ECO:0000256" key="8">
    <source>
        <dbReference type="ARBA" id="ARBA00022837"/>
    </source>
</evidence>
<dbReference type="Pfam" id="PF21014">
    <property type="entry name" value="Slowpoke_C"/>
    <property type="match status" value="1"/>
</dbReference>
<evidence type="ECO:0000256" key="7">
    <source>
        <dbReference type="ARBA" id="ARBA00022826"/>
    </source>
</evidence>
<keyword evidence="20" id="KW-1185">Reference proteome</keyword>
<feature type="domain" description="RCK N-terminal" evidence="18">
    <location>
        <begin position="671"/>
        <end position="816"/>
    </location>
</feature>
<dbReference type="PRINTS" id="PR00169">
    <property type="entry name" value="KCHANNEL"/>
</dbReference>
<feature type="transmembrane region" description="Helical" evidence="17">
    <location>
        <begin position="111"/>
        <end position="133"/>
    </location>
</feature>
<dbReference type="PROSITE" id="PS51201">
    <property type="entry name" value="RCK_N"/>
    <property type="match status" value="2"/>
</dbReference>
<dbReference type="InterPro" id="IPR005821">
    <property type="entry name" value="Ion_trans_dom"/>
</dbReference>
<dbReference type="Gene3D" id="1.10.287.70">
    <property type="match status" value="1"/>
</dbReference>
<keyword evidence="11" id="KW-0630">Potassium</keyword>
<keyword evidence="5 17" id="KW-0812">Transmembrane</keyword>
<keyword evidence="10" id="KW-0851">Voltage-gated channel</keyword>